<evidence type="ECO:0000313" key="3">
    <source>
        <dbReference type="EMBL" id="AKV16219.1"/>
    </source>
</evidence>
<evidence type="ECO:0000256" key="1">
    <source>
        <dbReference type="SAM" id="SignalP"/>
    </source>
</evidence>
<proteinExistence type="evidence at transcript level"/>
<feature type="domain" description="Chitin-binding type-2" evidence="2">
    <location>
        <begin position="18"/>
        <end position="81"/>
    </location>
</feature>
<name>A0A0K1R028_9ANNE</name>
<dbReference type="Pfam" id="PF01607">
    <property type="entry name" value="CBM_14"/>
    <property type="match status" value="1"/>
</dbReference>
<feature type="domain" description="Chitin-binding type-2" evidence="2">
    <location>
        <begin position="82"/>
        <end position="148"/>
    </location>
</feature>
<evidence type="ECO:0000259" key="2">
    <source>
        <dbReference type="PROSITE" id="PS50940"/>
    </source>
</evidence>
<dbReference type="PROSITE" id="PS50940">
    <property type="entry name" value="CHIT_BIND_II"/>
    <property type="match status" value="2"/>
</dbReference>
<reference evidence="3" key="1">
    <citation type="submission" date="2015-07" db="EMBL/GenBank/DDBJ databases">
        <title>MeaNS - Measles Nucleotide Surveillance Program.</title>
        <authorList>
            <person name="Tran T."/>
            <person name="Druce J."/>
        </authorList>
    </citation>
    <scope>NUCLEOTIDE SEQUENCE</scope>
</reference>
<dbReference type="SMART" id="SM00494">
    <property type="entry name" value="ChtBD2"/>
    <property type="match status" value="2"/>
</dbReference>
<feature type="signal peptide" evidence="1">
    <location>
        <begin position="1"/>
        <end position="15"/>
    </location>
</feature>
<organism evidence="3">
    <name type="scientific">Phragmatopoma lapidosa</name>
    <dbReference type="NCBI Taxonomy" id="341668"/>
    <lineage>
        <taxon>Eukaryota</taxon>
        <taxon>Metazoa</taxon>
        <taxon>Spiralia</taxon>
        <taxon>Lophotrochozoa</taxon>
        <taxon>Annelida</taxon>
        <taxon>Polychaeta</taxon>
        <taxon>Sedentaria</taxon>
        <taxon>Canalipalpata</taxon>
        <taxon>Sabellida</taxon>
        <taxon>Sabellariidae</taxon>
        <taxon>Phragmatopoma</taxon>
    </lineage>
</organism>
<dbReference type="Gene3D" id="2.170.140.10">
    <property type="entry name" value="Chitin binding domain"/>
    <property type="match status" value="1"/>
</dbReference>
<dbReference type="AlphaFoldDB" id="A0A0K1R028"/>
<dbReference type="GO" id="GO:0008061">
    <property type="term" value="F:chitin binding"/>
    <property type="evidence" value="ECO:0007669"/>
    <property type="project" value="InterPro"/>
</dbReference>
<dbReference type="SUPFAM" id="SSF57625">
    <property type="entry name" value="Invertebrate chitin-binding proteins"/>
    <property type="match status" value="1"/>
</dbReference>
<protein>
    <recommendedName>
        <fullName evidence="2">Chitin-binding type-2 domain-containing protein</fullName>
    </recommendedName>
</protein>
<dbReference type="GO" id="GO:0005576">
    <property type="term" value="C:extracellular region"/>
    <property type="evidence" value="ECO:0007669"/>
    <property type="project" value="InterPro"/>
</dbReference>
<accession>A0A0K1R028</accession>
<keyword evidence="1" id="KW-0732">Signal</keyword>
<dbReference type="EMBL" id="KT372104">
    <property type="protein sequence ID" value="AKV16219.1"/>
    <property type="molecule type" value="mRNA"/>
</dbReference>
<dbReference type="InterPro" id="IPR036508">
    <property type="entry name" value="Chitin-bd_dom_sf"/>
</dbReference>
<feature type="chain" id="PRO_5012972196" description="Chitin-binding type-2 domain-containing protein" evidence="1">
    <location>
        <begin position="16"/>
        <end position="151"/>
    </location>
</feature>
<sequence length="151" mass="16786">MLIFFVTVLIGAVYGQVPNPCVNDDGSINPDGHYEVSCKTYVICTNGNPNRIECDADEAYNQDLTPRGCDSLFNVPHPCGYIQDCTGVPDGNYPLMEPLEDNVAPCQMFYTCLNEEYLQMQQCPGDLVWDITRDICNHAYDVFPPCGTKGN</sequence>
<dbReference type="InterPro" id="IPR002557">
    <property type="entry name" value="Chitin-bd_dom"/>
</dbReference>